<evidence type="ECO:0000313" key="1">
    <source>
        <dbReference type="EMBL" id="EUJ48652.1"/>
    </source>
</evidence>
<name>W7DGA1_9LIST</name>
<organism evidence="1 2">
    <name type="scientific">Listeria fleischmannii FSL S10-1203</name>
    <dbReference type="NCBI Taxonomy" id="1265822"/>
    <lineage>
        <taxon>Bacteria</taxon>
        <taxon>Bacillati</taxon>
        <taxon>Bacillota</taxon>
        <taxon>Bacilli</taxon>
        <taxon>Bacillales</taxon>
        <taxon>Listeriaceae</taxon>
        <taxon>Listeria</taxon>
    </lineage>
</organism>
<sequence>MFRQTITAKMPFRAQLLIHHAELGVFKQEKERFMDGNEFVELDAVKIFFRRHSGLTHRLYVDGVCG</sequence>
<dbReference type="EMBL" id="AODM01000058">
    <property type="protein sequence ID" value="EUJ48652.1"/>
    <property type="molecule type" value="Genomic_DNA"/>
</dbReference>
<dbReference type="PATRIC" id="fig|1265822.4.peg.3436"/>
<reference evidence="1 2" key="1">
    <citation type="submission" date="2012-12" db="EMBL/GenBank/DDBJ databases">
        <title>Novel taxa of Listeriaceae from agricultural environments in the United States.</title>
        <authorList>
            <person name="den Bakker H.C."/>
            <person name="Allred A."/>
            <person name="Warchocki S."/>
            <person name="Wright E.M."/>
            <person name="Burrell A."/>
            <person name="Nightingale K.K."/>
            <person name="Kephart D."/>
            <person name="Wiedmann M."/>
        </authorList>
    </citation>
    <scope>NUCLEOTIDE SEQUENCE [LARGE SCALE GENOMIC DNA]</scope>
    <source>
        <strain evidence="1 2">FSL S10-1203</strain>
    </source>
</reference>
<protein>
    <submittedName>
        <fullName evidence="1">Uncharacterized protein</fullName>
    </submittedName>
</protein>
<dbReference type="AlphaFoldDB" id="W7DGA1"/>
<proteinExistence type="predicted"/>
<comment type="caution">
    <text evidence="1">The sequence shown here is derived from an EMBL/GenBank/DDBJ whole genome shotgun (WGS) entry which is preliminary data.</text>
</comment>
<evidence type="ECO:0000313" key="2">
    <source>
        <dbReference type="Proteomes" id="UP000019241"/>
    </source>
</evidence>
<dbReference type="Proteomes" id="UP000019241">
    <property type="component" value="Unassembled WGS sequence"/>
</dbReference>
<accession>W7DGA1</accession>
<gene>
    <name evidence="1" type="ORF">MCOL2_16912</name>
</gene>